<protein>
    <recommendedName>
        <fullName evidence="4">Secreted protein</fullName>
    </recommendedName>
</protein>
<reference evidence="2 3" key="1">
    <citation type="submission" date="2020-02" db="EMBL/GenBank/DDBJ databases">
        <authorList>
            <person name="Ferguson B K."/>
        </authorList>
    </citation>
    <scope>NUCLEOTIDE SEQUENCE [LARGE SCALE GENOMIC DNA]</scope>
</reference>
<evidence type="ECO:0000313" key="3">
    <source>
        <dbReference type="Proteomes" id="UP000479000"/>
    </source>
</evidence>
<gene>
    <name evidence="2" type="ORF">NTEN_LOCUS7258</name>
</gene>
<evidence type="ECO:0000256" key="1">
    <source>
        <dbReference type="SAM" id="SignalP"/>
    </source>
</evidence>
<organism evidence="2 3">
    <name type="scientific">Nesidiocoris tenuis</name>
    <dbReference type="NCBI Taxonomy" id="355587"/>
    <lineage>
        <taxon>Eukaryota</taxon>
        <taxon>Metazoa</taxon>
        <taxon>Ecdysozoa</taxon>
        <taxon>Arthropoda</taxon>
        <taxon>Hexapoda</taxon>
        <taxon>Insecta</taxon>
        <taxon>Pterygota</taxon>
        <taxon>Neoptera</taxon>
        <taxon>Paraneoptera</taxon>
        <taxon>Hemiptera</taxon>
        <taxon>Heteroptera</taxon>
        <taxon>Panheteroptera</taxon>
        <taxon>Cimicomorpha</taxon>
        <taxon>Miridae</taxon>
        <taxon>Dicyphina</taxon>
        <taxon>Nesidiocoris</taxon>
    </lineage>
</organism>
<name>A0A6H5GHG0_9HEMI</name>
<dbReference type="AlphaFoldDB" id="A0A6H5GHG0"/>
<evidence type="ECO:0008006" key="4">
    <source>
        <dbReference type="Google" id="ProtNLM"/>
    </source>
</evidence>
<keyword evidence="3" id="KW-1185">Reference proteome</keyword>
<accession>A0A6H5GHG0</accession>
<evidence type="ECO:0000313" key="2">
    <source>
        <dbReference type="EMBL" id="CAB0001471.1"/>
    </source>
</evidence>
<keyword evidence="1" id="KW-0732">Signal</keyword>
<dbReference type="EMBL" id="CADCXU010010880">
    <property type="protein sequence ID" value="CAB0001471.1"/>
    <property type="molecule type" value="Genomic_DNA"/>
</dbReference>
<sequence>MSLAALCLCCEILISISYVFQTTFVRAKISNGSRVKIPFGLEDLESIRCLWARMRPMRAMLAEMPREPRVKMTRASVSPPGWHWKTREPFRVKFPAAPLPYRRFAPIIATAEPGKIQSHHERS</sequence>
<feature type="signal peptide" evidence="1">
    <location>
        <begin position="1"/>
        <end position="21"/>
    </location>
</feature>
<dbReference type="OrthoDB" id="7437099at2759"/>
<dbReference type="Proteomes" id="UP000479000">
    <property type="component" value="Unassembled WGS sequence"/>
</dbReference>
<proteinExistence type="predicted"/>
<feature type="chain" id="PRO_5026257645" description="Secreted protein" evidence="1">
    <location>
        <begin position="22"/>
        <end position="123"/>
    </location>
</feature>